<name>A0ABS5RKT8_9MYCO</name>
<organism evidence="2 3">
    <name type="scientific">Mycolicibacter acidiphilus</name>
    <dbReference type="NCBI Taxonomy" id="2835306"/>
    <lineage>
        <taxon>Bacteria</taxon>
        <taxon>Bacillati</taxon>
        <taxon>Actinomycetota</taxon>
        <taxon>Actinomycetes</taxon>
        <taxon>Mycobacteriales</taxon>
        <taxon>Mycobacteriaceae</taxon>
        <taxon>Mycolicibacter</taxon>
    </lineage>
</organism>
<gene>
    <name evidence="2" type="ORF">KIH27_15145</name>
</gene>
<evidence type="ECO:0000313" key="2">
    <source>
        <dbReference type="EMBL" id="MBS9534928.1"/>
    </source>
</evidence>
<sequence length="122" mass="12934">MRWTALGAALLCLAGGVATVGTPRAQAIGGDTHIVGVSEIHTLDCNGGTLFLNGTNLTVHAMGTCWAITTQGSQNTVIAETVVNDITVYGNDTTVYYHFGDPLLFDRGRELGMTNRLQRVPV</sequence>
<dbReference type="RefSeq" id="WP_214093790.1">
    <property type="nucleotide sequence ID" value="NZ_JAHCLR010000033.1"/>
</dbReference>
<keyword evidence="3" id="KW-1185">Reference proteome</keyword>
<dbReference type="InterPro" id="IPR021417">
    <property type="entry name" value="DUF3060"/>
</dbReference>
<reference evidence="2 3" key="1">
    <citation type="submission" date="2021-05" db="EMBL/GenBank/DDBJ databases">
        <title>Mycobacterium acidophilum sp. nov., an extremely acid-tolerant member of the genus Mycobacterium.</title>
        <authorList>
            <person name="Xia J."/>
        </authorList>
    </citation>
    <scope>NUCLEOTIDE SEQUENCE [LARGE SCALE GENOMIC DNA]</scope>
    <source>
        <strain evidence="2 3">M1</strain>
    </source>
</reference>
<protein>
    <submittedName>
        <fullName evidence="2">DUF3060 domain-containing protein</fullName>
    </submittedName>
</protein>
<comment type="caution">
    <text evidence="2">The sequence shown here is derived from an EMBL/GenBank/DDBJ whole genome shotgun (WGS) entry which is preliminary data.</text>
</comment>
<keyword evidence="1" id="KW-0732">Signal</keyword>
<proteinExistence type="predicted"/>
<evidence type="ECO:0000256" key="1">
    <source>
        <dbReference type="SAM" id="SignalP"/>
    </source>
</evidence>
<dbReference type="Proteomes" id="UP001519535">
    <property type="component" value="Unassembled WGS sequence"/>
</dbReference>
<accession>A0ABS5RKT8</accession>
<evidence type="ECO:0000313" key="3">
    <source>
        <dbReference type="Proteomes" id="UP001519535"/>
    </source>
</evidence>
<feature type="signal peptide" evidence="1">
    <location>
        <begin position="1"/>
        <end position="20"/>
    </location>
</feature>
<dbReference type="EMBL" id="JAHCLR010000033">
    <property type="protein sequence ID" value="MBS9534928.1"/>
    <property type="molecule type" value="Genomic_DNA"/>
</dbReference>
<dbReference type="Pfam" id="PF11259">
    <property type="entry name" value="DUF3060"/>
    <property type="match status" value="1"/>
</dbReference>
<feature type="chain" id="PRO_5045757325" evidence="1">
    <location>
        <begin position="21"/>
        <end position="122"/>
    </location>
</feature>